<dbReference type="AlphaFoldDB" id="A0A1Y0VX19"/>
<organism evidence="1 2">
    <name type="scientific">Pediococcus pentosaceus</name>
    <dbReference type="NCBI Taxonomy" id="1255"/>
    <lineage>
        <taxon>Bacteria</taxon>
        <taxon>Bacillati</taxon>
        <taxon>Bacillota</taxon>
        <taxon>Bacilli</taxon>
        <taxon>Lactobacillales</taxon>
        <taxon>Lactobacillaceae</taxon>
        <taxon>Pediococcus</taxon>
    </lineage>
</organism>
<name>A0A1Y0VX19_PEDPE</name>
<sequence>MLGLITICVFVPIVSIIGDGDADLAKHLFMVPLSLDFTFIMFISDILNHQLWLIEQEEDGDA</sequence>
<evidence type="ECO:0000313" key="1">
    <source>
        <dbReference type="EMBL" id="ARW20409.1"/>
    </source>
</evidence>
<reference evidence="1 2" key="1">
    <citation type="submission" date="2017-05" db="EMBL/GenBank/DDBJ databases">
        <title>Genome sequence of Pediococcus pentosaceus strain SRCM100892.</title>
        <authorList>
            <person name="Cho S.H."/>
        </authorList>
    </citation>
    <scope>NUCLEOTIDE SEQUENCE [LARGE SCALE GENOMIC DNA]</scope>
    <source>
        <strain evidence="1 2">SRCM100892</strain>
    </source>
</reference>
<dbReference type="EMBL" id="CP021474">
    <property type="protein sequence ID" value="ARW20409.1"/>
    <property type="molecule type" value="Genomic_DNA"/>
</dbReference>
<gene>
    <name evidence="1" type="ORF">S100892_01866</name>
</gene>
<evidence type="ECO:0000313" key="2">
    <source>
        <dbReference type="Proteomes" id="UP000196118"/>
    </source>
</evidence>
<proteinExistence type="predicted"/>
<accession>A0A1Y0VX19</accession>
<dbReference type="Proteomes" id="UP000196118">
    <property type="component" value="Chromosome"/>
</dbReference>
<protein>
    <submittedName>
        <fullName evidence="1">Uncharacterized protein</fullName>
    </submittedName>
</protein>